<dbReference type="PANTHER" id="PTHR43588:SF1">
    <property type="entry name" value="COBALT-PRECORRIN-8 METHYLMUTASE"/>
    <property type="match status" value="1"/>
</dbReference>
<dbReference type="GO" id="GO:0009236">
    <property type="term" value="P:cobalamin biosynthetic process"/>
    <property type="evidence" value="ECO:0007669"/>
    <property type="project" value="UniProtKB-UniPathway"/>
</dbReference>
<dbReference type="AlphaFoldDB" id="A0A3G2R7Q0"/>
<evidence type="ECO:0000313" key="6">
    <source>
        <dbReference type="EMBL" id="AYO31554.1"/>
    </source>
</evidence>
<dbReference type="UniPathway" id="UPA00148"/>
<comment type="similarity">
    <text evidence="2">Belongs to the CobH/CbiC family.</text>
</comment>
<dbReference type="Gene3D" id="3.40.50.10230">
    <property type="entry name" value="Cobalamin biosynthesis CobH/CbiC, precorrin-8X methylmutase"/>
    <property type="match status" value="1"/>
</dbReference>
<organism evidence="6 7">
    <name type="scientific">Biomaibacter acetigenes</name>
    <dbReference type="NCBI Taxonomy" id="2316383"/>
    <lineage>
        <taxon>Bacteria</taxon>
        <taxon>Bacillati</taxon>
        <taxon>Bacillota</taxon>
        <taxon>Clostridia</taxon>
        <taxon>Thermosediminibacterales</taxon>
        <taxon>Tepidanaerobacteraceae</taxon>
        <taxon>Biomaibacter</taxon>
    </lineage>
</organism>
<accession>A0A3G2R7Q0</accession>
<proteinExistence type="inferred from homology"/>
<keyword evidence="4 6" id="KW-0413">Isomerase</keyword>
<gene>
    <name evidence="6" type="primary">cbiC</name>
    <name evidence="6" type="ORF">D2962_13945</name>
</gene>
<sequence>MEYVRDPLEIEKKSFEIIEGHVDRGKFDEKEWAIVRRVIHSVADFEYAGIMDFSEEAVEAGLAAMRRGCRIVTDTRMVEAGINRKALEAAGCVVKCYVDYPDVAAKSRELSITRAMASIMAAAQDGGGGIFAIGNAPTALFKLLELAEEGRIKPDLVIGVPVGFVGAAESKEALVASGIPYIVAWGRRGGSTMAVAIVNALLYMLKDENGKICRKG</sequence>
<protein>
    <submittedName>
        <fullName evidence="6">Precorrin-8X methylmutase</fullName>
        <ecNumber evidence="6">5.4.99.61</ecNumber>
    </submittedName>
</protein>
<keyword evidence="7" id="KW-1185">Reference proteome</keyword>
<dbReference type="InterPro" id="IPR036588">
    <property type="entry name" value="CobH/CbiC_sf"/>
</dbReference>
<evidence type="ECO:0000256" key="1">
    <source>
        <dbReference type="ARBA" id="ARBA00004953"/>
    </source>
</evidence>
<dbReference type="PANTHER" id="PTHR43588">
    <property type="entry name" value="COBALT-PRECORRIN-8 METHYLMUTASE"/>
    <property type="match status" value="1"/>
</dbReference>
<evidence type="ECO:0000256" key="4">
    <source>
        <dbReference type="ARBA" id="ARBA00023235"/>
    </source>
</evidence>
<dbReference type="EC" id="5.4.99.61" evidence="6"/>
<evidence type="ECO:0000256" key="3">
    <source>
        <dbReference type="ARBA" id="ARBA00022573"/>
    </source>
</evidence>
<dbReference type="Pfam" id="PF02570">
    <property type="entry name" value="CbiC"/>
    <property type="match status" value="1"/>
</dbReference>
<reference evidence="6 7" key="1">
    <citation type="submission" date="2018-10" db="EMBL/GenBank/DDBJ databases">
        <authorList>
            <person name="Zhang X."/>
        </authorList>
    </citation>
    <scope>NUCLEOTIDE SEQUENCE [LARGE SCALE GENOMIC DNA]</scope>
    <source>
        <strain evidence="6 7">SK-G1</strain>
    </source>
</reference>
<feature type="domain" description="Cobalamin biosynthesis precorrin-8X methylmutase CobH/CbiC" evidence="5">
    <location>
        <begin position="9"/>
        <end position="204"/>
    </location>
</feature>
<dbReference type="SUPFAM" id="SSF63965">
    <property type="entry name" value="Precorrin-8X methylmutase CbiC/CobH"/>
    <property type="match status" value="1"/>
</dbReference>
<evidence type="ECO:0000256" key="2">
    <source>
        <dbReference type="ARBA" id="ARBA00009774"/>
    </source>
</evidence>
<evidence type="ECO:0000259" key="5">
    <source>
        <dbReference type="Pfam" id="PF02570"/>
    </source>
</evidence>
<dbReference type="Proteomes" id="UP000280960">
    <property type="component" value="Chromosome"/>
</dbReference>
<comment type="pathway">
    <text evidence="1">Cofactor biosynthesis; adenosylcobalamin biosynthesis.</text>
</comment>
<keyword evidence="3" id="KW-0169">Cobalamin biosynthesis</keyword>
<dbReference type="GO" id="GO:0016993">
    <property type="term" value="F:precorrin-8X methylmutase activity"/>
    <property type="evidence" value="ECO:0007669"/>
    <property type="project" value="UniProtKB-EC"/>
</dbReference>
<dbReference type="KEGG" id="bacg:D2962_13945"/>
<evidence type="ECO:0000313" key="7">
    <source>
        <dbReference type="Proteomes" id="UP000280960"/>
    </source>
</evidence>
<dbReference type="RefSeq" id="WP_122015342.1">
    <property type="nucleotide sequence ID" value="NZ_CP033169.1"/>
</dbReference>
<name>A0A3G2R7Q0_9FIRM</name>
<dbReference type="EMBL" id="CP033169">
    <property type="protein sequence ID" value="AYO31554.1"/>
    <property type="molecule type" value="Genomic_DNA"/>
</dbReference>
<dbReference type="InterPro" id="IPR003722">
    <property type="entry name" value="Cbl_synth_CobH/CbiC"/>
</dbReference>